<dbReference type="STRING" id="405671.SAMN05421827_102196"/>
<reference evidence="4" key="1">
    <citation type="submission" date="2016-10" db="EMBL/GenBank/DDBJ databases">
        <authorList>
            <person name="Varghese N."/>
            <person name="Submissions S."/>
        </authorList>
    </citation>
    <scope>NUCLEOTIDE SEQUENCE [LARGE SCALE GENOMIC DNA]</scope>
    <source>
        <strain evidence="4">DSM 17933</strain>
    </source>
</reference>
<name>A0A1G7Q6S9_9SPHI</name>
<proteinExistence type="predicted"/>
<accession>A0A1G7Q6S9</accession>
<dbReference type="InterPro" id="IPR025343">
    <property type="entry name" value="DUF4099"/>
</dbReference>
<dbReference type="Pfam" id="PF13351">
    <property type="entry name" value="DUF4099"/>
    <property type="match status" value="1"/>
</dbReference>
<keyword evidence="4" id="KW-1185">Reference proteome</keyword>
<organism evidence="3 4">
    <name type="scientific">Pedobacter terrae</name>
    <dbReference type="NCBI Taxonomy" id="405671"/>
    <lineage>
        <taxon>Bacteria</taxon>
        <taxon>Pseudomonadati</taxon>
        <taxon>Bacteroidota</taxon>
        <taxon>Sphingobacteriia</taxon>
        <taxon>Sphingobacteriales</taxon>
        <taxon>Sphingobacteriaceae</taxon>
        <taxon>Pedobacter</taxon>
    </lineage>
</organism>
<dbReference type="OrthoDB" id="835269at2"/>
<feature type="domain" description="DUF4099" evidence="2">
    <location>
        <begin position="5"/>
        <end position="86"/>
    </location>
</feature>
<dbReference type="AlphaFoldDB" id="A0A1G7Q6S9"/>
<evidence type="ECO:0000313" key="3">
    <source>
        <dbReference type="EMBL" id="SDF94165.1"/>
    </source>
</evidence>
<evidence type="ECO:0000256" key="1">
    <source>
        <dbReference type="SAM" id="MobiDB-lite"/>
    </source>
</evidence>
<sequence length="267" mass="30423">METPIKEKELPIGELEKLGLYKDGTLTLHDSDVTALLAGRRTELRSFYNLEMDGFKMRQLDAKLSLLREDDGRIALKIHPIYNEVQPHPLLDEKETKQLLSGKIEAISKTLDDKGIERKMIIEYDEQTKEFISYYPYQVEVPIKVNGEILNEKQKKAFQHGEVIELEDGTRLRHSAADSRGVKSDAKRLIFSVLLDGGLSYLVMRGLRHLASNEDFQKEGYTKGYNQALADMMVGKPKREQDMTVADQANHSVDAQHQRGYGRSGSR</sequence>
<dbReference type="EMBL" id="FNCH01000002">
    <property type="protein sequence ID" value="SDF94165.1"/>
    <property type="molecule type" value="Genomic_DNA"/>
</dbReference>
<protein>
    <recommendedName>
        <fullName evidence="2">DUF4099 domain-containing protein</fullName>
    </recommendedName>
</protein>
<dbReference type="Proteomes" id="UP000199643">
    <property type="component" value="Unassembled WGS sequence"/>
</dbReference>
<evidence type="ECO:0000259" key="2">
    <source>
        <dbReference type="Pfam" id="PF13351"/>
    </source>
</evidence>
<feature type="region of interest" description="Disordered" evidence="1">
    <location>
        <begin position="237"/>
        <end position="267"/>
    </location>
</feature>
<evidence type="ECO:0000313" key="4">
    <source>
        <dbReference type="Proteomes" id="UP000199643"/>
    </source>
</evidence>
<dbReference type="RefSeq" id="WP_090497090.1">
    <property type="nucleotide sequence ID" value="NZ_FNCH01000002.1"/>
</dbReference>
<gene>
    <name evidence="3" type="ORF">SAMN05421827_102196</name>
</gene>